<sequence length="128" mass="14634">MAAIVVAELDETKIVSSSTIDPLGDNVIHPIGGEKKETKKPRKWRWKLQGFIHHRSKEDDEDRCSTVSGVRRSYSESWQDCNNEVNSGFNRKVLRSNNSVSWRSSSLRKSNPNTINSKFGNNRRRVCS</sequence>
<protein>
    <submittedName>
        <fullName evidence="1">Uncharacterized protein</fullName>
    </submittedName>
</protein>
<reference evidence="1 2" key="2">
    <citation type="journal article" date="2022" name="Mol. Ecol. Resour.">
        <title>The genomes of chicory, endive, great burdock and yacon provide insights into Asteraceae paleo-polyploidization history and plant inulin production.</title>
        <authorList>
            <person name="Fan W."/>
            <person name="Wang S."/>
            <person name="Wang H."/>
            <person name="Wang A."/>
            <person name="Jiang F."/>
            <person name="Liu H."/>
            <person name="Zhao H."/>
            <person name="Xu D."/>
            <person name="Zhang Y."/>
        </authorList>
    </citation>
    <scope>NUCLEOTIDE SEQUENCE [LARGE SCALE GENOMIC DNA]</scope>
    <source>
        <strain evidence="2">cv. Yunnan</strain>
        <tissue evidence="1">Leaves</tissue>
    </source>
</reference>
<dbReference type="Proteomes" id="UP001056120">
    <property type="component" value="Linkage Group LG01"/>
</dbReference>
<gene>
    <name evidence="1" type="ORF">L1987_01339</name>
</gene>
<accession>A0ACB9K4U0</accession>
<proteinExistence type="predicted"/>
<organism evidence="1 2">
    <name type="scientific">Smallanthus sonchifolius</name>
    <dbReference type="NCBI Taxonomy" id="185202"/>
    <lineage>
        <taxon>Eukaryota</taxon>
        <taxon>Viridiplantae</taxon>
        <taxon>Streptophyta</taxon>
        <taxon>Embryophyta</taxon>
        <taxon>Tracheophyta</taxon>
        <taxon>Spermatophyta</taxon>
        <taxon>Magnoliopsida</taxon>
        <taxon>eudicotyledons</taxon>
        <taxon>Gunneridae</taxon>
        <taxon>Pentapetalae</taxon>
        <taxon>asterids</taxon>
        <taxon>campanulids</taxon>
        <taxon>Asterales</taxon>
        <taxon>Asteraceae</taxon>
        <taxon>Asteroideae</taxon>
        <taxon>Heliantheae alliance</taxon>
        <taxon>Millerieae</taxon>
        <taxon>Smallanthus</taxon>
    </lineage>
</organism>
<reference evidence="2" key="1">
    <citation type="journal article" date="2022" name="Mol. Ecol. Resour.">
        <title>The genomes of chicory, endive, great burdock and yacon provide insights into Asteraceae palaeo-polyploidization history and plant inulin production.</title>
        <authorList>
            <person name="Fan W."/>
            <person name="Wang S."/>
            <person name="Wang H."/>
            <person name="Wang A."/>
            <person name="Jiang F."/>
            <person name="Liu H."/>
            <person name="Zhao H."/>
            <person name="Xu D."/>
            <person name="Zhang Y."/>
        </authorList>
    </citation>
    <scope>NUCLEOTIDE SEQUENCE [LARGE SCALE GENOMIC DNA]</scope>
    <source>
        <strain evidence="2">cv. Yunnan</strain>
    </source>
</reference>
<dbReference type="EMBL" id="CM042018">
    <property type="protein sequence ID" value="KAI3827267.1"/>
    <property type="molecule type" value="Genomic_DNA"/>
</dbReference>
<keyword evidence="2" id="KW-1185">Reference proteome</keyword>
<evidence type="ECO:0000313" key="1">
    <source>
        <dbReference type="EMBL" id="KAI3827267.1"/>
    </source>
</evidence>
<evidence type="ECO:0000313" key="2">
    <source>
        <dbReference type="Proteomes" id="UP001056120"/>
    </source>
</evidence>
<name>A0ACB9K4U0_9ASTR</name>
<comment type="caution">
    <text evidence="1">The sequence shown here is derived from an EMBL/GenBank/DDBJ whole genome shotgun (WGS) entry which is preliminary data.</text>
</comment>